<evidence type="ECO:0000313" key="3">
    <source>
        <dbReference type="Proteomes" id="UP001589776"/>
    </source>
</evidence>
<proteinExistence type="predicted"/>
<evidence type="ECO:0000313" key="2">
    <source>
        <dbReference type="EMBL" id="MFC0211048.1"/>
    </source>
</evidence>
<accession>A0ABV6DEH0</accession>
<organism evidence="2 3">
    <name type="scientific">Paenibacillus chartarius</name>
    <dbReference type="NCBI Taxonomy" id="747481"/>
    <lineage>
        <taxon>Bacteria</taxon>
        <taxon>Bacillati</taxon>
        <taxon>Bacillota</taxon>
        <taxon>Bacilli</taxon>
        <taxon>Bacillales</taxon>
        <taxon>Paenibacillaceae</taxon>
        <taxon>Paenibacillus</taxon>
    </lineage>
</organism>
<feature type="transmembrane region" description="Helical" evidence="1">
    <location>
        <begin position="186"/>
        <end position="205"/>
    </location>
</feature>
<protein>
    <submittedName>
        <fullName evidence="2">VC0807 family protein</fullName>
    </submittedName>
</protein>
<feature type="transmembrane region" description="Helical" evidence="1">
    <location>
        <begin position="43"/>
        <end position="63"/>
    </location>
</feature>
<feature type="transmembrane region" description="Helical" evidence="1">
    <location>
        <begin position="101"/>
        <end position="126"/>
    </location>
</feature>
<name>A0ABV6DEH0_9BACL</name>
<keyword evidence="1" id="KW-1133">Transmembrane helix</keyword>
<feature type="transmembrane region" description="Helical" evidence="1">
    <location>
        <begin position="70"/>
        <end position="89"/>
    </location>
</feature>
<evidence type="ECO:0000256" key="1">
    <source>
        <dbReference type="SAM" id="Phobius"/>
    </source>
</evidence>
<gene>
    <name evidence="2" type="ORF">ACFFK0_01075</name>
</gene>
<reference evidence="2 3" key="1">
    <citation type="submission" date="2024-09" db="EMBL/GenBank/DDBJ databases">
        <authorList>
            <person name="Sun Q."/>
            <person name="Mori K."/>
        </authorList>
    </citation>
    <scope>NUCLEOTIDE SEQUENCE [LARGE SCALE GENOMIC DNA]</scope>
    <source>
        <strain evidence="2 3">CCM 7759</strain>
    </source>
</reference>
<keyword evidence="1" id="KW-0472">Membrane</keyword>
<comment type="caution">
    <text evidence="2">The sequence shown here is derived from an EMBL/GenBank/DDBJ whole genome shotgun (WGS) entry which is preliminary data.</text>
</comment>
<dbReference type="NCBIfam" id="NF041646">
    <property type="entry name" value="VC0807_fam"/>
    <property type="match status" value="1"/>
</dbReference>
<feature type="transmembrane region" description="Helical" evidence="1">
    <location>
        <begin position="151"/>
        <end position="174"/>
    </location>
</feature>
<dbReference type="EMBL" id="JBHLWN010000008">
    <property type="protein sequence ID" value="MFC0211048.1"/>
    <property type="molecule type" value="Genomic_DNA"/>
</dbReference>
<dbReference type="Proteomes" id="UP001589776">
    <property type="component" value="Unassembled WGS sequence"/>
</dbReference>
<dbReference type="RefSeq" id="WP_377467760.1">
    <property type="nucleotide sequence ID" value="NZ_JBHLWN010000008.1"/>
</dbReference>
<keyword evidence="3" id="KW-1185">Reference proteome</keyword>
<sequence length="222" mass="25240">MIPTTQASAATRKSIVLGILMTLLINGALPLLVYELLRSHMSSIHALTIATIIPLFDNLYSLIKRRKLDVFAVFMLISFALGLLMVTLGGNEQLLLVRESLVTAIMGLIFLISLLFPRPLIFYFAMRFTVGSDPERAAAFSSRWKYPYFRFVLRLITAVWGISLLGEAIVRTILVYRLTVSEFLAVSNFVMYGFIGFAIVWTIYYRRHSQNKLKQMIDKTES</sequence>
<feature type="transmembrane region" description="Helical" evidence="1">
    <location>
        <begin position="15"/>
        <end position="37"/>
    </location>
</feature>
<keyword evidence="1" id="KW-0812">Transmembrane</keyword>